<sequence length="363" mass="40115">MAKLVCVAHYEEKCKGIISKPALDYYRVGSGEEETLKRNKEAFKKLRIRPRVLRNVENIDMSVNIFGHKLEWPVGISPSAMQKMAHPEGEVASARAAGKAGSLFILSSASTTSLEEVAEKAPDTYKWFHLYIFKDRNITENLVRRAEKAGYKALVLTVDQPVFGLRRIETFELPAHLNLANFANITKDGKDLSDTSSGLAQYTADMFDATMTWKDIEWFTKFTKLPVILKGILTKEDAILALNHGCKGIIVSNHGGRQFDGVPSSIEVLPEIVDAVGKEMLVTFDSGVYLGVDAFKALALGAKMVFLGRAVLWGLGVDGQKGVEDVLSIIRNELSVSMALAGSSKIDEIRKDMVVHENYFSKL</sequence>
<reference evidence="11" key="1">
    <citation type="submission" date="2013-02" db="EMBL/GenBank/DDBJ databases">
        <authorList>
            <person name="Hughes D."/>
        </authorList>
    </citation>
    <scope>NUCLEOTIDE SEQUENCE</scope>
    <source>
        <strain>Durham</strain>
        <strain evidence="11">NC isolate 2 -- Noor lab</strain>
    </source>
</reference>
<feature type="active site" description="Proton acceptor" evidence="7">
    <location>
        <position position="254"/>
    </location>
</feature>
<feature type="binding site" evidence="8">
    <location>
        <position position="131"/>
    </location>
    <ligand>
        <name>glyoxylate</name>
        <dbReference type="ChEBI" id="CHEBI:36655"/>
    </ligand>
</feature>
<comment type="catalytic activity">
    <reaction evidence="5">
        <text>a (2S)-2-hydroxycarboxylate + O2 = a 2-oxocarboxylate + H2O2</text>
        <dbReference type="Rhea" id="RHEA:16789"/>
        <dbReference type="ChEBI" id="CHEBI:15379"/>
        <dbReference type="ChEBI" id="CHEBI:16240"/>
        <dbReference type="ChEBI" id="CHEBI:35179"/>
        <dbReference type="ChEBI" id="CHEBI:58123"/>
        <dbReference type="EC" id="1.1.3.15"/>
    </reaction>
    <physiologicalReaction direction="left-to-right" evidence="5">
        <dbReference type="Rhea" id="RHEA:16790"/>
    </physiologicalReaction>
</comment>
<feature type="binding site" evidence="8">
    <location>
        <position position="25"/>
    </location>
    <ligand>
        <name>glyoxylate</name>
        <dbReference type="ChEBI" id="CHEBI:36655"/>
    </ligand>
</feature>
<evidence type="ECO:0000256" key="3">
    <source>
        <dbReference type="ARBA" id="ARBA00023002"/>
    </source>
</evidence>
<dbReference type="InterPro" id="IPR012133">
    <property type="entry name" value="Alpha-hydoxy_acid_DH_FMN"/>
</dbReference>
<dbReference type="PROSITE" id="PS00557">
    <property type="entry name" value="FMN_HYDROXY_ACID_DH_1"/>
    <property type="match status" value="1"/>
</dbReference>
<name>T1GK85_MEGSC</name>
<evidence type="ECO:0000259" key="9">
    <source>
        <dbReference type="PROSITE" id="PS51349"/>
    </source>
</evidence>
<organism evidence="10 11">
    <name type="scientific">Megaselia scalaris</name>
    <name type="common">Humpbacked fly</name>
    <name type="synonym">Phora scalaris</name>
    <dbReference type="NCBI Taxonomy" id="36166"/>
    <lineage>
        <taxon>Eukaryota</taxon>
        <taxon>Metazoa</taxon>
        <taxon>Ecdysozoa</taxon>
        <taxon>Arthropoda</taxon>
        <taxon>Hexapoda</taxon>
        <taxon>Insecta</taxon>
        <taxon>Pterygota</taxon>
        <taxon>Neoptera</taxon>
        <taxon>Endopterygota</taxon>
        <taxon>Diptera</taxon>
        <taxon>Brachycera</taxon>
        <taxon>Muscomorpha</taxon>
        <taxon>Platypezoidea</taxon>
        <taxon>Phoridae</taxon>
        <taxon>Megaseliini</taxon>
        <taxon>Megaselia</taxon>
    </lineage>
</organism>
<feature type="binding site" evidence="8">
    <location>
        <position position="166"/>
    </location>
    <ligand>
        <name>glyoxylate</name>
        <dbReference type="ChEBI" id="CHEBI:36655"/>
    </ligand>
</feature>
<accession>T1GK85</accession>
<dbReference type="FunFam" id="3.20.20.70:FF:000056">
    <property type="entry name" value="hydroxyacid oxidase 2"/>
    <property type="match status" value="1"/>
</dbReference>
<feature type="binding site" evidence="8">
    <location>
        <position position="230"/>
    </location>
    <ligand>
        <name>FMN</name>
        <dbReference type="ChEBI" id="CHEBI:58210"/>
    </ligand>
</feature>
<keyword evidence="8" id="KW-0288">FMN</keyword>
<dbReference type="InterPro" id="IPR037396">
    <property type="entry name" value="FMN_HAD"/>
</dbReference>
<evidence type="ECO:0000256" key="4">
    <source>
        <dbReference type="ARBA" id="ARBA00024042"/>
    </source>
</evidence>
<feature type="binding site" evidence="8">
    <location>
        <begin position="78"/>
        <end position="80"/>
    </location>
    <ligand>
        <name>FMN</name>
        <dbReference type="ChEBI" id="CHEBI:58210"/>
    </ligand>
</feature>
<dbReference type="GO" id="GO:0010181">
    <property type="term" value="F:FMN binding"/>
    <property type="evidence" value="ECO:0007669"/>
    <property type="project" value="InterPro"/>
</dbReference>
<comment type="cofactor">
    <cofactor evidence="1">
        <name>FMN</name>
        <dbReference type="ChEBI" id="CHEBI:58210"/>
    </cofactor>
</comment>
<dbReference type="PIRSF" id="PIRSF000138">
    <property type="entry name" value="Al-hdrx_acd_dh"/>
    <property type="match status" value="1"/>
</dbReference>
<evidence type="ECO:0000256" key="6">
    <source>
        <dbReference type="ARBA" id="ARBA00029327"/>
    </source>
</evidence>
<dbReference type="EC" id="1.1.3.15" evidence="2"/>
<protein>
    <recommendedName>
        <fullName evidence="2">(S)-2-hydroxy-acid oxidase</fullName>
        <ecNumber evidence="2">1.1.3.15</ecNumber>
    </recommendedName>
</protein>
<evidence type="ECO:0000256" key="1">
    <source>
        <dbReference type="ARBA" id="ARBA00001917"/>
    </source>
</evidence>
<dbReference type="PROSITE" id="PS51349">
    <property type="entry name" value="FMN_HYDROXY_ACID_DH_2"/>
    <property type="match status" value="1"/>
</dbReference>
<dbReference type="EnsemblMetazoa" id="MESCA003903-RA">
    <property type="protein sequence ID" value="MESCA003903-PA"/>
    <property type="gene ID" value="MESCA003903"/>
</dbReference>
<dbReference type="GO" id="GO:0001561">
    <property type="term" value="P:fatty acid alpha-oxidation"/>
    <property type="evidence" value="ECO:0007669"/>
    <property type="project" value="TreeGrafter"/>
</dbReference>
<dbReference type="Proteomes" id="UP000015102">
    <property type="component" value="Unassembled WGS sequence"/>
</dbReference>
<evidence type="ECO:0000256" key="7">
    <source>
        <dbReference type="PIRSR" id="PIRSR000138-1"/>
    </source>
</evidence>
<dbReference type="AlphaFoldDB" id="T1GK85"/>
<evidence type="ECO:0000256" key="8">
    <source>
        <dbReference type="PIRSR" id="PIRSR000138-2"/>
    </source>
</evidence>
<feature type="binding site" evidence="8">
    <location>
        <position position="254"/>
    </location>
    <ligand>
        <name>glyoxylate</name>
        <dbReference type="ChEBI" id="CHEBI:36655"/>
    </ligand>
</feature>
<dbReference type="HOGENOM" id="CLU_020639_6_1_1"/>
<evidence type="ECO:0000313" key="10">
    <source>
        <dbReference type="EnsemblMetazoa" id="MESCA003903-PA"/>
    </source>
</evidence>
<feature type="binding site" evidence="8">
    <location>
        <position position="257"/>
    </location>
    <ligand>
        <name>glyoxylate</name>
        <dbReference type="ChEBI" id="CHEBI:36655"/>
    </ligand>
</feature>
<feature type="binding site" evidence="8">
    <location>
        <position position="107"/>
    </location>
    <ligand>
        <name>FMN</name>
        <dbReference type="ChEBI" id="CHEBI:58210"/>
    </ligand>
</feature>
<dbReference type="InterPro" id="IPR000262">
    <property type="entry name" value="FMN-dep_DH"/>
</dbReference>
<feature type="binding site" evidence="8">
    <location>
        <position position="252"/>
    </location>
    <ligand>
        <name>FMN</name>
        <dbReference type="ChEBI" id="CHEBI:58210"/>
    </ligand>
</feature>
<dbReference type="GO" id="GO:0003973">
    <property type="term" value="F:(S)-2-hydroxy-acid oxidase activity"/>
    <property type="evidence" value="ECO:0007669"/>
    <property type="project" value="UniProtKB-EC"/>
</dbReference>
<evidence type="ECO:0000256" key="5">
    <source>
        <dbReference type="ARBA" id="ARBA00029325"/>
    </source>
</evidence>
<dbReference type="CDD" id="cd02809">
    <property type="entry name" value="alpha_hydroxyacid_oxid_FMN"/>
    <property type="match status" value="1"/>
</dbReference>
<dbReference type="PANTHER" id="PTHR10578">
    <property type="entry name" value="S -2-HYDROXY-ACID OXIDASE-RELATED"/>
    <property type="match status" value="1"/>
</dbReference>
<dbReference type="Gene3D" id="3.20.20.70">
    <property type="entry name" value="Aldolase class I"/>
    <property type="match status" value="1"/>
</dbReference>
<proteinExistence type="inferred from homology"/>
<feature type="binding site" evidence="8">
    <location>
        <begin position="308"/>
        <end position="309"/>
    </location>
    <ligand>
        <name>FMN</name>
        <dbReference type="ChEBI" id="CHEBI:58210"/>
    </ligand>
</feature>
<dbReference type="OMA" id="PEMQVWV"/>
<dbReference type="InterPro" id="IPR013785">
    <property type="entry name" value="Aldolase_TIM"/>
</dbReference>
<comment type="similarity">
    <text evidence="4">Belongs to the FMN-dependent alpha-hydroxy acid dehydrogenase family.</text>
</comment>
<feature type="domain" description="FMN hydroxy acid dehydrogenase" evidence="9">
    <location>
        <begin position="1"/>
        <end position="359"/>
    </location>
</feature>
<dbReference type="SUPFAM" id="SSF51395">
    <property type="entry name" value="FMN-linked oxidoreductases"/>
    <property type="match status" value="1"/>
</dbReference>
<keyword evidence="3" id="KW-0560">Oxidoreductase</keyword>
<dbReference type="Pfam" id="PF01070">
    <property type="entry name" value="FMN_dh"/>
    <property type="match status" value="1"/>
</dbReference>
<comment type="catalytic activity">
    <reaction evidence="6">
        <text>2-hydroxyoctanoate + O2 = 2-oxooctanoate + H2O2</text>
        <dbReference type="Rhea" id="RHEA:67940"/>
        <dbReference type="ChEBI" id="CHEBI:15379"/>
        <dbReference type="ChEBI" id="CHEBI:16240"/>
        <dbReference type="ChEBI" id="CHEBI:133514"/>
        <dbReference type="ChEBI" id="CHEBI:176689"/>
    </reaction>
    <physiologicalReaction direction="left-to-right" evidence="6">
        <dbReference type="Rhea" id="RHEA:67941"/>
    </physiologicalReaction>
</comment>
<dbReference type="PANTHER" id="PTHR10578:SF149">
    <property type="entry name" value="2-HYDROXYACID OXIDASE 2"/>
    <property type="match status" value="1"/>
</dbReference>
<reference evidence="10" key="2">
    <citation type="submission" date="2015-06" db="UniProtKB">
        <authorList>
            <consortium name="EnsemblMetazoa"/>
        </authorList>
    </citation>
    <scope>IDENTIFICATION</scope>
</reference>
<keyword evidence="8" id="KW-0285">Flavoprotein</keyword>
<feature type="binding site" evidence="8">
    <location>
        <position position="157"/>
    </location>
    <ligand>
        <name>FMN</name>
        <dbReference type="ChEBI" id="CHEBI:58210"/>
    </ligand>
</feature>
<evidence type="ECO:0000256" key="2">
    <source>
        <dbReference type="ARBA" id="ARBA00013087"/>
    </source>
</evidence>
<dbReference type="EMBL" id="CAQQ02394856">
    <property type="status" value="NOT_ANNOTATED_CDS"/>
    <property type="molecule type" value="Genomic_DNA"/>
</dbReference>
<evidence type="ECO:0000313" key="11">
    <source>
        <dbReference type="Proteomes" id="UP000015102"/>
    </source>
</evidence>
<dbReference type="GO" id="GO:0005782">
    <property type="term" value="C:peroxisomal matrix"/>
    <property type="evidence" value="ECO:0007669"/>
    <property type="project" value="TreeGrafter"/>
</dbReference>
<dbReference type="STRING" id="36166.T1GK85"/>
<keyword evidence="11" id="KW-1185">Reference proteome</keyword>
<dbReference type="InterPro" id="IPR008259">
    <property type="entry name" value="FMN_hydac_DH_AS"/>
</dbReference>